<feature type="transmembrane region" description="Helical" evidence="1">
    <location>
        <begin position="49"/>
        <end position="68"/>
    </location>
</feature>
<dbReference type="InterPro" id="IPR025597">
    <property type="entry name" value="DUF4345"/>
</dbReference>
<accession>D5RS35</accession>
<keyword evidence="1" id="KW-1133">Transmembrane helix</keyword>
<protein>
    <recommendedName>
        <fullName evidence="4">DUF4345 domain-containing protein</fullName>
    </recommendedName>
</protein>
<comment type="caution">
    <text evidence="2">The sequence shown here is derived from an EMBL/GenBank/DDBJ whole genome shotgun (WGS) entry which is preliminary data.</text>
</comment>
<evidence type="ECO:0000256" key="1">
    <source>
        <dbReference type="SAM" id="Phobius"/>
    </source>
</evidence>
<feature type="transmembrane region" description="Helical" evidence="1">
    <location>
        <begin position="80"/>
        <end position="98"/>
    </location>
</feature>
<keyword evidence="1" id="KW-0812">Transmembrane</keyword>
<gene>
    <name evidence="2" type="ORF">HMPREF0731_3897</name>
</gene>
<dbReference type="EMBL" id="ADVL01000725">
    <property type="protein sequence ID" value="EFH09879.1"/>
    <property type="molecule type" value="Genomic_DNA"/>
</dbReference>
<proteinExistence type="predicted"/>
<evidence type="ECO:0000313" key="3">
    <source>
        <dbReference type="Proteomes" id="UP000005324"/>
    </source>
</evidence>
<keyword evidence="1" id="KW-0472">Membrane</keyword>
<sequence length="133" mass="14014">MTPSLHRRLLRAAVALAALVPVSAGLVGVMLGPAMLPGLEAVGAPADSHYRYLSGLLLGIGLAFWWMLPAIERQGKRFRLLGFVVVVGGVGRLIGLGVQGDPGLAGWLALGMELGVTPLLCLWQWHVERVSAA</sequence>
<feature type="transmembrane region" description="Helical" evidence="1">
    <location>
        <begin position="104"/>
        <end position="123"/>
    </location>
</feature>
<keyword evidence="3" id="KW-1185">Reference proteome</keyword>
<name>D5RS35_9PROT</name>
<dbReference type="OrthoDB" id="7619515at2"/>
<organism evidence="2 3">
    <name type="scientific">Pseudoroseomonas cervicalis ATCC 49957</name>
    <dbReference type="NCBI Taxonomy" id="525371"/>
    <lineage>
        <taxon>Bacteria</taxon>
        <taxon>Pseudomonadati</taxon>
        <taxon>Pseudomonadota</taxon>
        <taxon>Alphaproteobacteria</taxon>
        <taxon>Acetobacterales</taxon>
        <taxon>Roseomonadaceae</taxon>
        <taxon>Roseomonas</taxon>
    </lineage>
</organism>
<dbReference type="Proteomes" id="UP000005324">
    <property type="component" value="Unassembled WGS sequence"/>
</dbReference>
<dbReference type="HOGENOM" id="CLU_151791_0_0_5"/>
<dbReference type="Pfam" id="PF14248">
    <property type="entry name" value="DUF4345"/>
    <property type="match status" value="1"/>
</dbReference>
<evidence type="ECO:0000313" key="2">
    <source>
        <dbReference type="EMBL" id="EFH09879.1"/>
    </source>
</evidence>
<evidence type="ECO:0008006" key="4">
    <source>
        <dbReference type="Google" id="ProtNLM"/>
    </source>
</evidence>
<dbReference type="AlphaFoldDB" id="D5RS35"/>
<reference evidence="2 3" key="1">
    <citation type="submission" date="2010-04" db="EMBL/GenBank/DDBJ databases">
        <authorList>
            <person name="Qin X."/>
            <person name="Bachman B."/>
            <person name="Battles P."/>
            <person name="Bell A."/>
            <person name="Bess C."/>
            <person name="Bickham C."/>
            <person name="Chaboub L."/>
            <person name="Chen D."/>
            <person name="Coyle M."/>
            <person name="Deiros D.R."/>
            <person name="Dinh H."/>
            <person name="Forbes L."/>
            <person name="Fowler G."/>
            <person name="Francisco L."/>
            <person name="Fu Q."/>
            <person name="Gubbala S."/>
            <person name="Hale W."/>
            <person name="Han Y."/>
            <person name="Hemphill L."/>
            <person name="Highlander S.K."/>
            <person name="Hirani K."/>
            <person name="Hogues M."/>
            <person name="Jackson L."/>
            <person name="Jakkamsetti A."/>
            <person name="Javaid M."/>
            <person name="Jiang H."/>
            <person name="Korchina V."/>
            <person name="Kovar C."/>
            <person name="Lara F."/>
            <person name="Lee S."/>
            <person name="Mata R."/>
            <person name="Mathew T."/>
            <person name="Moen C."/>
            <person name="Morales K."/>
            <person name="Munidasa M."/>
            <person name="Nazareth L."/>
            <person name="Ngo R."/>
            <person name="Nguyen L."/>
            <person name="Okwuonu G."/>
            <person name="Ongeri F."/>
            <person name="Patil S."/>
            <person name="Petrosino J."/>
            <person name="Pham C."/>
            <person name="Pham P."/>
            <person name="Pu L.-L."/>
            <person name="Puazo M."/>
            <person name="Raj R."/>
            <person name="Reid J."/>
            <person name="Rouhana J."/>
            <person name="Saada N."/>
            <person name="Shang Y."/>
            <person name="Simmons D."/>
            <person name="Thornton R."/>
            <person name="Warren J."/>
            <person name="Weissenberger G."/>
            <person name="Zhang J."/>
            <person name="Zhang L."/>
            <person name="Zhou C."/>
            <person name="Zhu D."/>
            <person name="Muzny D."/>
            <person name="Worley K."/>
            <person name="Gibbs R."/>
        </authorList>
    </citation>
    <scope>NUCLEOTIDE SEQUENCE [LARGE SCALE GENOMIC DNA]</scope>
    <source>
        <strain evidence="2 3">ATCC 49957</strain>
    </source>
</reference>
<dbReference type="RefSeq" id="WP_007002927.1">
    <property type="nucleotide sequence ID" value="NZ_GG770777.1"/>
</dbReference>